<dbReference type="GO" id="GO:0046872">
    <property type="term" value="F:metal ion binding"/>
    <property type="evidence" value="ECO:0007669"/>
    <property type="project" value="UniProtKB-KW"/>
</dbReference>
<dbReference type="Gene3D" id="3.20.20.70">
    <property type="entry name" value="Aldolase class I"/>
    <property type="match status" value="1"/>
</dbReference>
<evidence type="ECO:0000313" key="8">
    <source>
        <dbReference type="EMBL" id="OKL41853.1"/>
    </source>
</evidence>
<dbReference type="PANTHER" id="PTHR43728:SF1">
    <property type="entry name" value="FE-S OXIDOREDUCTASE"/>
    <property type="match status" value="1"/>
</dbReference>
<keyword evidence="5" id="KW-0411">Iron-sulfur</keyword>
<evidence type="ECO:0000259" key="6">
    <source>
        <dbReference type="Pfam" id="PF04055"/>
    </source>
</evidence>
<dbReference type="OrthoDB" id="9810775at2"/>
<evidence type="ECO:0000259" key="7">
    <source>
        <dbReference type="Pfam" id="PF12345"/>
    </source>
</evidence>
<gene>
    <name evidence="8" type="ORF">A3841_07475</name>
</gene>
<keyword evidence="2" id="KW-0949">S-adenosyl-L-methionine</keyword>
<dbReference type="InterPro" id="IPR007197">
    <property type="entry name" value="rSAM"/>
</dbReference>
<dbReference type="SFLD" id="SFLDS00029">
    <property type="entry name" value="Radical_SAM"/>
    <property type="match status" value="1"/>
</dbReference>
<dbReference type="Proteomes" id="UP000186551">
    <property type="component" value="Unassembled WGS sequence"/>
</dbReference>
<keyword evidence="4" id="KW-0408">Iron</keyword>
<feature type="domain" description="Arsenosugar biosynthesis radical SAM protein ArsS-like C-terminal" evidence="7">
    <location>
        <begin position="218"/>
        <end position="351"/>
    </location>
</feature>
<feature type="domain" description="Radical SAM core" evidence="6">
    <location>
        <begin position="60"/>
        <end position="198"/>
    </location>
</feature>
<dbReference type="Pfam" id="PF12345">
    <property type="entry name" value="DUF3641"/>
    <property type="match status" value="1"/>
</dbReference>
<dbReference type="STRING" id="1797110.A3841_07475"/>
<sequence>MGFSVKSLKGQHHELADPSFQLTVLQAPSQNGDQFPAFAGRLQEHGLYPLRPTGTTVLQVNVGKMCNQTCRHCHVDAGPDRKEIMTRETMQLCIDALQHSPQITTVDLTGGAPEMNPDFRWFVEELSQLGRQVIVRCNLTIILANRKYHDLPDFFKKYKVHVVSSLPYFQASRTDAQRGEGVFDKSVKALQLLNGVGYGQEGTGLQLDLVYNPSGAFLPGGQKSLEAEFKRRLKGGYNIDFNNLLCITNLPVSRYLDYLVQSGNYSSYMQKLVEAFNPAAAAGVMCRNTISVGWDGYLYDCDFNQMLELKVEQGAPQHIRNFDRASLDKRSIILNQHCYGCTAGAGSSCGGETVK</sequence>
<dbReference type="GO" id="GO:0003824">
    <property type="term" value="F:catalytic activity"/>
    <property type="evidence" value="ECO:0007669"/>
    <property type="project" value="InterPro"/>
</dbReference>
<dbReference type="PANTHER" id="PTHR43728">
    <property type="entry name" value="SLR0304 PROTEIN"/>
    <property type="match status" value="1"/>
</dbReference>
<proteinExistence type="predicted"/>
<dbReference type="SUPFAM" id="SSF102114">
    <property type="entry name" value="Radical SAM enzymes"/>
    <property type="match status" value="1"/>
</dbReference>
<dbReference type="CDD" id="cd01335">
    <property type="entry name" value="Radical_SAM"/>
    <property type="match status" value="1"/>
</dbReference>
<evidence type="ECO:0000256" key="1">
    <source>
        <dbReference type="ARBA" id="ARBA00001966"/>
    </source>
</evidence>
<dbReference type="SFLD" id="SFLDG01067">
    <property type="entry name" value="SPASM/twitch_domain_containing"/>
    <property type="match status" value="1"/>
</dbReference>
<evidence type="ECO:0000313" key="9">
    <source>
        <dbReference type="Proteomes" id="UP000186551"/>
    </source>
</evidence>
<comment type="caution">
    <text evidence="8">The sequence shown here is derived from an EMBL/GenBank/DDBJ whole genome shotgun (WGS) entry which is preliminary data.</text>
</comment>
<dbReference type="RefSeq" id="WP_073850300.1">
    <property type="nucleotide sequence ID" value="NZ_LVWA01000002.1"/>
</dbReference>
<dbReference type="InterPro" id="IPR013785">
    <property type="entry name" value="Aldolase_TIM"/>
</dbReference>
<comment type="cofactor">
    <cofactor evidence="1">
        <name>[4Fe-4S] cluster</name>
        <dbReference type="ChEBI" id="CHEBI:49883"/>
    </cofactor>
</comment>
<name>A0A1Q5PI07_9BACT</name>
<dbReference type="NCBIfam" id="TIGR04167">
    <property type="entry name" value="rSAM_SeCys"/>
    <property type="match status" value="1"/>
</dbReference>
<organism evidence="8 9">
    <name type="scientific">Pontibacter flavimaris</name>
    <dbReference type="NCBI Taxonomy" id="1797110"/>
    <lineage>
        <taxon>Bacteria</taxon>
        <taxon>Pseudomonadati</taxon>
        <taxon>Bacteroidota</taxon>
        <taxon>Cytophagia</taxon>
        <taxon>Cytophagales</taxon>
        <taxon>Hymenobacteraceae</taxon>
        <taxon>Pontibacter</taxon>
    </lineage>
</organism>
<dbReference type="InterPro" id="IPR026351">
    <property type="entry name" value="rSAM_ArsS-like"/>
</dbReference>
<keyword evidence="3" id="KW-0479">Metal-binding</keyword>
<reference evidence="8 9" key="1">
    <citation type="submission" date="2016-03" db="EMBL/GenBank/DDBJ databases">
        <title>Genome sequence of Pontibacter sp. nov., of the family cytophagaceae, isolated from marine sediment of the Yellow Sea, China.</title>
        <authorList>
            <person name="Zhang G."/>
            <person name="Zhang R."/>
        </authorList>
    </citation>
    <scope>NUCLEOTIDE SEQUENCE [LARGE SCALE GENOMIC DNA]</scope>
    <source>
        <strain evidence="8 9">S10-8</strain>
    </source>
</reference>
<dbReference type="Pfam" id="PF04055">
    <property type="entry name" value="Radical_SAM"/>
    <property type="match status" value="1"/>
</dbReference>
<dbReference type="InterPro" id="IPR024521">
    <property type="entry name" value="ArsS-like_C"/>
</dbReference>
<evidence type="ECO:0000256" key="2">
    <source>
        <dbReference type="ARBA" id="ARBA00022691"/>
    </source>
</evidence>
<accession>A0A1Q5PI07</accession>
<evidence type="ECO:0000256" key="3">
    <source>
        <dbReference type="ARBA" id="ARBA00022723"/>
    </source>
</evidence>
<dbReference type="GO" id="GO:0051536">
    <property type="term" value="F:iron-sulfur cluster binding"/>
    <property type="evidence" value="ECO:0007669"/>
    <property type="project" value="UniProtKB-KW"/>
</dbReference>
<dbReference type="EMBL" id="LVWA01000002">
    <property type="protein sequence ID" value="OKL41853.1"/>
    <property type="molecule type" value="Genomic_DNA"/>
</dbReference>
<evidence type="ECO:0000256" key="5">
    <source>
        <dbReference type="ARBA" id="ARBA00023014"/>
    </source>
</evidence>
<keyword evidence="9" id="KW-1185">Reference proteome</keyword>
<protein>
    <submittedName>
        <fullName evidence="8">Radical SAM protein</fullName>
    </submittedName>
</protein>
<dbReference type="InterPro" id="IPR058240">
    <property type="entry name" value="rSAM_sf"/>
</dbReference>
<evidence type="ECO:0000256" key="4">
    <source>
        <dbReference type="ARBA" id="ARBA00023004"/>
    </source>
</evidence>
<dbReference type="AlphaFoldDB" id="A0A1Q5PI07"/>